<feature type="domain" description="HTH rpiR-type" evidence="1">
    <location>
        <begin position="2"/>
        <end position="75"/>
    </location>
</feature>
<dbReference type="HOGENOM" id="CLU_2669227_0_0_14"/>
<evidence type="ECO:0000313" key="3">
    <source>
        <dbReference type="Proteomes" id="UP000014984"/>
    </source>
</evidence>
<dbReference type="InterPro" id="IPR000281">
    <property type="entry name" value="HTH_RpiR"/>
</dbReference>
<dbReference type="InterPro" id="IPR036388">
    <property type="entry name" value="WH-like_DNA-bd_sf"/>
</dbReference>
<dbReference type="Pfam" id="PF01418">
    <property type="entry name" value="HTH_6"/>
    <property type="match status" value="1"/>
</dbReference>
<gene>
    <name evidence="2" type="ORF">STAIW_v1c06270</name>
</gene>
<dbReference type="eggNOG" id="COG1737">
    <property type="taxonomic scope" value="Bacteria"/>
</dbReference>
<dbReference type="PANTHER" id="PTHR30514">
    <property type="entry name" value="GLUCOKINASE"/>
    <property type="match status" value="1"/>
</dbReference>
<proteinExistence type="predicted"/>
<dbReference type="KEGG" id="stai:STAIW_v1c06270"/>
<accession>S5LX96</accession>
<organism evidence="2 3">
    <name type="scientific">Spiroplasma taiwanense CT-1</name>
    <dbReference type="NCBI Taxonomy" id="1276220"/>
    <lineage>
        <taxon>Bacteria</taxon>
        <taxon>Bacillati</taxon>
        <taxon>Mycoplasmatota</taxon>
        <taxon>Mollicutes</taxon>
        <taxon>Entomoplasmatales</taxon>
        <taxon>Spiroplasmataceae</taxon>
        <taxon>Spiroplasma</taxon>
    </lineage>
</organism>
<dbReference type="SUPFAM" id="SSF46689">
    <property type="entry name" value="Homeodomain-like"/>
    <property type="match status" value="1"/>
</dbReference>
<dbReference type="PATRIC" id="fig|1276220.3.peg.639"/>
<protein>
    <recommendedName>
        <fullName evidence="1">HTH rpiR-type domain-containing protein</fullName>
    </recommendedName>
</protein>
<dbReference type="AlphaFoldDB" id="S5LX96"/>
<dbReference type="Gene3D" id="1.10.10.10">
    <property type="entry name" value="Winged helix-like DNA-binding domain superfamily/Winged helix DNA-binding domain"/>
    <property type="match status" value="1"/>
</dbReference>
<dbReference type="STRING" id="1276220.STAIW_v1c06270"/>
<sequence>MNIRELLVDLSKSNSKSSYKSIATIILKNYNTGIFKNQIELAKECFVSESVLTKFAKKLGFSGFREFNFSLKNEY</sequence>
<evidence type="ECO:0000259" key="1">
    <source>
        <dbReference type="PROSITE" id="PS51071"/>
    </source>
</evidence>
<dbReference type="RefSeq" id="WP_020834385.1">
    <property type="nucleotide sequence ID" value="NC_021846.1"/>
</dbReference>
<dbReference type="GO" id="GO:0097367">
    <property type="term" value="F:carbohydrate derivative binding"/>
    <property type="evidence" value="ECO:0007669"/>
    <property type="project" value="InterPro"/>
</dbReference>
<dbReference type="GO" id="GO:0003677">
    <property type="term" value="F:DNA binding"/>
    <property type="evidence" value="ECO:0007669"/>
    <property type="project" value="InterPro"/>
</dbReference>
<name>S5LX96_9MOLU</name>
<dbReference type="GO" id="GO:0003700">
    <property type="term" value="F:DNA-binding transcription factor activity"/>
    <property type="evidence" value="ECO:0007669"/>
    <property type="project" value="InterPro"/>
</dbReference>
<dbReference type="EMBL" id="CP005074">
    <property type="protein sequence ID" value="AGR41246.1"/>
    <property type="molecule type" value="Genomic_DNA"/>
</dbReference>
<evidence type="ECO:0000313" key="2">
    <source>
        <dbReference type="EMBL" id="AGR41246.1"/>
    </source>
</evidence>
<reference evidence="2 3" key="1">
    <citation type="journal article" date="2013" name="Genome Biol. Evol.">
        <title>Comparison of metabolic capacities and inference of gene content evolution in mosquito-associated Spiroplasma diminutum and S. taiwanense.</title>
        <authorList>
            <person name="Lo W.S."/>
            <person name="Ku C."/>
            <person name="Chen L.L."/>
            <person name="Chang T.H."/>
            <person name="Kuo C.H."/>
        </authorList>
    </citation>
    <scope>NUCLEOTIDE SEQUENCE [LARGE SCALE GENOMIC DNA]</scope>
    <source>
        <strain evidence="2">CT-1</strain>
    </source>
</reference>
<dbReference type="Proteomes" id="UP000014984">
    <property type="component" value="Chromosome"/>
</dbReference>
<dbReference type="InterPro" id="IPR047640">
    <property type="entry name" value="RpiR-like"/>
</dbReference>
<keyword evidence="3" id="KW-1185">Reference proteome</keyword>
<dbReference type="PROSITE" id="PS51071">
    <property type="entry name" value="HTH_RPIR"/>
    <property type="match status" value="1"/>
</dbReference>
<dbReference type="InterPro" id="IPR009057">
    <property type="entry name" value="Homeodomain-like_sf"/>
</dbReference>